<proteinExistence type="predicted"/>
<dbReference type="InterPro" id="IPR004017">
    <property type="entry name" value="Cys_rich_dom"/>
</dbReference>
<evidence type="ECO:0000256" key="4">
    <source>
        <dbReference type="ARBA" id="ARBA00023004"/>
    </source>
</evidence>
<evidence type="ECO:0000256" key="2">
    <source>
        <dbReference type="ARBA" id="ARBA00022723"/>
    </source>
</evidence>
<feature type="domain" description="4Fe-4S ferredoxin-type" evidence="6">
    <location>
        <begin position="46"/>
        <end position="75"/>
    </location>
</feature>
<dbReference type="Pfam" id="PF13183">
    <property type="entry name" value="Fer4_8"/>
    <property type="match status" value="1"/>
</dbReference>
<evidence type="ECO:0000256" key="3">
    <source>
        <dbReference type="ARBA" id="ARBA00022737"/>
    </source>
</evidence>
<keyword evidence="3" id="KW-0677">Repeat</keyword>
<dbReference type="Gene3D" id="1.10.1060.10">
    <property type="entry name" value="Alpha-helical ferredoxin"/>
    <property type="match status" value="1"/>
</dbReference>
<dbReference type="Pfam" id="PF02754">
    <property type="entry name" value="CCG"/>
    <property type="match status" value="2"/>
</dbReference>
<dbReference type="PANTHER" id="PTHR32479">
    <property type="entry name" value="GLYCOLATE OXIDASE IRON-SULFUR SUBUNIT"/>
    <property type="match status" value="1"/>
</dbReference>
<evidence type="ECO:0000313" key="8">
    <source>
        <dbReference type="Proteomes" id="UP000533476"/>
    </source>
</evidence>
<dbReference type="AlphaFoldDB" id="A0A7Y0L3G9"/>
<keyword evidence="8" id="KW-1185">Reference proteome</keyword>
<dbReference type="GO" id="GO:0046872">
    <property type="term" value="F:metal ion binding"/>
    <property type="evidence" value="ECO:0007669"/>
    <property type="project" value="UniProtKB-KW"/>
</dbReference>
<keyword evidence="4" id="KW-0408">Iron</keyword>
<dbReference type="InterPro" id="IPR017900">
    <property type="entry name" value="4Fe4S_Fe_S_CS"/>
</dbReference>
<accession>A0A7Y0L3G9</accession>
<dbReference type="SUPFAM" id="SSF46548">
    <property type="entry name" value="alpha-helical ferredoxin"/>
    <property type="match status" value="1"/>
</dbReference>
<feature type="domain" description="4Fe-4S ferredoxin-type" evidence="6">
    <location>
        <begin position="1"/>
        <end position="28"/>
    </location>
</feature>
<dbReference type="PANTHER" id="PTHR32479:SF19">
    <property type="entry name" value="ANAEROBIC GLYCEROL-3-PHOSPHATE DEHYDROGENASE SUBUNIT C"/>
    <property type="match status" value="1"/>
</dbReference>
<keyword evidence="2" id="KW-0479">Metal-binding</keyword>
<gene>
    <name evidence="7" type="ORF">HIJ39_07785</name>
</gene>
<organism evidence="7 8">
    <name type="scientific">Sulfobacillus harzensis</name>
    <dbReference type="NCBI Taxonomy" id="2729629"/>
    <lineage>
        <taxon>Bacteria</taxon>
        <taxon>Bacillati</taxon>
        <taxon>Bacillota</taxon>
        <taxon>Clostridia</taxon>
        <taxon>Eubacteriales</taxon>
        <taxon>Clostridiales Family XVII. Incertae Sedis</taxon>
        <taxon>Sulfobacillus</taxon>
    </lineage>
</organism>
<dbReference type="GO" id="GO:0016491">
    <property type="term" value="F:oxidoreductase activity"/>
    <property type="evidence" value="ECO:0007669"/>
    <property type="project" value="UniProtKB-ARBA"/>
</dbReference>
<dbReference type="InterPro" id="IPR017896">
    <property type="entry name" value="4Fe4S_Fe-S-bd"/>
</dbReference>
<sequence>MWEHFDACLKCTLCVSQCPVMSVNPDFPGPKALGPEWSRTAHQHDMAPMEHVDDCTFCQICESACPVDVPIAHLIADHKAKVTRDWRRRVRDGLLARPHLAARTAVIGDVPGPLRRLAGISPGVRLPRRRPSAVTGLGEPLGLPRGKVGLFLDCYTKGYDPGLGRQASELLRLWGFEVVALPAHSGCCGAAAYASGNPSLARTNGRRLKGIMEPALSKLDMVITLNATCDGTLRDEWPKYYGLSFDVPVVPFDEAAMEAPKEFWDRLRTVSDDPVLLTHTTCRGKVARGDGQLYSLAERAGYTGATPAEALCCGAAGSYAFKVEHEKTAGRLGGALAKEVQRVRAQGVMTDSGTCAIHIEQESGVTARHPAFWLYTRYVKYIEEAN</sequence>
<evidence type="ECO:0000256" key="1">
    <source>
        <dbReference type="ARBA" id="ARBA00022485"/>
    </source>
</evidence>
<dbReference type="Proteomes" id="UP000533476">
    <property type="component" value="Unassembled WGS sequence"/>
</dbReference>
<evidence type="ECO:0000313" key="7">
    <source>
        <dbReference type="EMBL" id="NMP22252.1"/>
    </source>
</evidence>
<dbReference type="InterPro" id="IPR009051">
    <property type="entry name" value="Helical_ferredxn"/>
</dbReference>
<keyword evidence="1" id="KW-0004">4Fe-4S</keyword>
<name>A0A7Y0L3G9_9FIRM</name>
<dbReference type="PROSITE" id="PS00198">
    <property type="entry name" value="4FE4S_FER_1"/>
    <property type="match status" value="1"/>
</dbReference>
<protein>
    <recommendedName>
        <fullName evidence="6">4Fe-4S ferredoxin-type domain-containing protein</fullName>
    </recommendedName>
</protein>
<comment type="caution">
    <text evidence="7">The sequence shown here is derived from an EMBL/GenBank/DDBJ whole genome shotgun (WGS) entry which is preliminary data.</text>
</comment>
<dbReference type="GO" id="GO:0051539">
    <property type="term" value="F:4 iron, 4 sulfur cluster binding"/>
    <property type="evidence" value="ECO:0007669"/>
    <property type="project" value="UniProtKB-KW"/>
</dbReference>
<dbReference type="EMBL" id="JABBVZ010000019">
    <property type="protein sequence ID" value="NMP22252.1"/>
    <property type="molecule type" value="Genomic_DNA"/>
</dbReference>
<dbReference type="PROSITE" id="PS51379">
    <property type="entry name" value="4FE4S_FER_2"/>
    <property type="match status" value="2"/>
</dbReference>
<keyword evidence="5" id="KW-0411">Iron-sulfur</keyword>
<evidence type="ECO:0000259" key="6">
    <source>
        <dbReference type="PROSITE" id="PS51379"/>
    </source>
</evidence>
<reference evidence="7 8" key="1">
    <citation type="submission" date="2020-04" db="EMBL/GenBank/DDBJ databases">
        <authorList>
            <person name="Zhang R."/>
            <person name="Schippers A."/>
        </authorList>
    </citation>
    <scope>NUCLEOTIDE SEQUENCE [LARGE SCALE GENOMIC DNA]</scope>
    <source>
        <strain evidence="7 8">DSM 109850</strain>
    </source>
</reference>
<evidence type="ECO:0000256" key="5">
    <source>
        <dbReference type="ARBA" id="ARBA00023014"/>
    </source>
</evidence>